<proteinExistence type="predicted"/>
<dbReference type="EMBL" id="LECT01000050">
    <property type="protein sequence ID" value="KLU01774.1"/>
    <property type="molecule type" value="Genomic_DNA"/>
</dbReference>
<dbReference type="Proteomes" id="UP000036367">
    <property type="component" value="Unassembled WGS sequence"/>
</dbReference>
<protein>
    <submittedName>
        <fullName evidence="2">Uncharacterized protein</fullName>
    </submittedName>
</protein>
<dbReference type="AlphaFoldDB" id="A0A0J1E8I5"/>
<keyword evidence="3" id="KW-1185">Reference proteome</keyword>
<reference evidence="2" key="1">
    <citation type="submission" date="2015-05" db="EMBL/GenBank/DDBJ databases">
        <title>Permanent draft genome of Rhodopirellula islandicus K833.</title>
        <authorList>
            <person name="Kizina J."/>
            <person name="Richter M."/>
            <person name="Glockner F.O."/>
            <person name="Harder J."/>
        </authorList>
    </citation>
    <scope>NUCLEOTIDE SEQUENCE [LARGE SCALE GENOMIC DNA]</scope>
    <source>
        <strain evidence="2">K833</strain>
    </source>
</reference>
<evidence type="ECO:0000256" key="1">
    <source>
        <dbReference type="SAM" id="MobiDB-lite"/>
    </source>
</evidence>
<comment type="caution">
    <text evidence="2">The sequence shown here is derived from an EMBL/GenBank/DDBJ whole genome shotgun (WGS) entry which is preliminary data.</text>
</comment>
<evidence type="ECO:0000313" key="3">
    <source>
        <dbReference type="Proteomes" id="UP000036367"/>
    </source>
</evidence>
<dbReference type="PATRIC" id="fig|595434.4.peg.5962"/>
<organism evidence="2 3">
    <name type="scientific">Rhodopirellula islandica</name>
    <dbReference type="NCBI Taxonomy" id="595434"/>
    <lineage>
        <taxon>Bacteria</taxon>
        <taxon>Pseudomonadati</taxon>
        <taxon>Planctomycetota</taxon>
        <taxon>Planctomycetia</taxon>
        <taxon>Pirellulales</taxon>
        <taxon>Pirellulaceae</taxon>
        <taxon>Rhodopirellula</taxon>
    </lineage>
</organism>
<accession>A0A0J1E8I5</accession>
<gene>
    <name evidence="2" type="ORF">RISK_006273</name>
</gene>
<dbReference type="STRING" id="595434.RISK_006273"/>
<feature type="region of interest" description="Disordered" evidence="1">
    <location>
        <begin position="31"/>
        <end position="56"/>
    </location>
</feature>
<name>A0A0J1E8I5_RHOIS</name>
<evidence type="ECO:0000313" key="2">
    <source>
        <dbReference type="EMBL" id="KLU01774.1"/>
    </source>
</evidence>
<sequence length="56" mass="6373">MCDDRQYRANRDSRRQGYKCELCRERFAWNSSDSSTSPRMGPSSVARGGSPEIASR</sequence>